<feature type="region of interest" description="Disordered" evidence="9">
    <location>
        <begin position="319"/>
        <end position="609"/>
    </location>
</feature>
<feature type="compositionally biased region" description="Low complexity" evidence="9">
    <location>
        <begin position="418"/>
        <end position="427"/>
    </location>
</feature>
<reference evidence="12 13" key="1">
    <citation type="submission" date="2019-02" db="EMBL/GenBank/DDBJ databases">
        <title>Genome sequencing of the rare red list fungi Phellinidium pouzarii.</title>
        <authorList>
            <person name="Buettner E."/>
            <person name="Kellner H."/>
        </authorList>
    </citation>
    <scope>NUCLEOTIDE SEQUENCE [LARGE SCALE GENOMIC DNA]</scope>
    <source>
        <strain evidence="12 13">DSM 108285</strain>
    </source>
</reference>
<protein>
    <recommendedName>
        <fullName evidence="14">Shugoshin C-terminal domain-containing protein</fullName>
    </recommendedName>
</protein>
<evidence type="ECO:0000313" key="13">
    <source>
        <dbReference type="Proteomes" id="UP000308199"/>
    </source>
</evidence>
<dbReference type="Pfam" id="PF07558">
    <property type="entry name" value="Shugoshin_N"/>
    <property type="match status" value="1"/>
</dbReference>
<feature type="domain" description="Shugoshin C-terminal" evidence="10">
    <location>
        <begin position="443"/>
        <end position="464"/>
    </location>
</feature>
<evidence type="ECO:0000256" key="5">
    <source>
        <dbReference type="ARBA" id="ARBA00022829"/>
    </source>
</evidence>
<feature type="compositionally biased region" description="Polar residues" evidence="9">
    <location>
        <begin position="377"/>
        <end position="404"/>
    </location>
</feature>
<keyword evidence="6" id="KW-0175">Coiled coil</keyword>
<accession>A0A4S4L202</accession>
<evidence type="ECO:0000256" key="2">
    <source>
        <dbReference type="ARBA" id="ARBA00010845"/>
    </source>
</evidence>
<feature type="compositionally biased region" description="Polar residues" evidence="9">
    <location>
        <begin position="470"/>
        <end position="498"/>
    </location>
</feature>
<evidence type="ECO:0008006" key="14">
    <source>
        <dbReference type="Google" id="ProtNLM"/>
    </source>
</evidence>
<feature type="compositionally biased region" description="Low complexity" evidence="9">
    <location>
        <begin position="231"/>
        <end position="243"/>
    </location>
</feature>
<evidence type="ECO:0000259" key="10">
    <source>
        <dbReference type="Pfam" id="PF07557"/>
    </source>
</evidence>
<keyword evidence="3" id="KW-0158">Chromosome</keyword>
<comment type="caution">
    <text evidence="12">The sequence shown here is derived from an EMBL/GenBank/DDBJ whole genome shotgun (WGS) entry which is preliminary data.</text>
</comment>
<sequence length="609" mass="67565">MRLVFKSTSPDYTYLFEFKLRSKKEIDSAWSTHDHLHDHQHLSSSCTAMSRRDSRVHISTRQNDTLLEFENFKKKFLFANKQITKQNCSLSLKIEELNAHISTLYVENLRLRASEIALHSQLRREKEKCHRIMADAETAALDLLGHFGLIRQTYNVPVKRPSSSKNSDSSSSPRCQKPPPRSPSAPRLALLPSVPDIAEDPEPVETSSEENELDSGRISAPTFTSSRRARNSLSRLPLPSRVTSPPPTDTATHISLVAEEGSSRKRKLSRRPSGLMSASDPPRPISPILGSPAHKAFDLSEEEEAAALQVVEDIVSKQVEQEQEEALKKPKKKFKTRDESDHDAVERRERKRTRDRDGVSGVRLKDVTNSPRRRRAPSTSDIDSDELSNINSHMRKASSLSNIPTVEEDAAYLPTPAPSSAANTPAPHLVALPPDDGEAGGPRERRTRKSVNYAEPKLNTKMRKPDSVSLPGSRTSLTFAATPMPTLTSGQDRGSARSSPEMEEPPVPNQKSSRSTERLSAASTGTKRKHSSKLQSDDGTEGRDEDETDGGDADAEFSDFRSEWANVNARRKSVQSGNAHDVDGDNAVSYRRARREIDDAAGRRHSLAS</sequence>
<evidence type="ECO:0000259" key="11">
    <source>
        <dbReference type="Pfam" id="PF07558"/>
    </source>
</evidence>
<evidence type="ECO:0000256" key="7">
    <source>
        <dbReference type="ARBA" id="ARBA00023306"/>
    </source>
</evidence>
<keyword evidence="13" id="KW-1185">Reference proteome</keyword>
<feature type="domain" description="Shugoshin N-terminal coiled-coil" evidence="11">
    <location>
        <begin position="73"/>
        <end position="113"/>
    </location>
</feature>
<evidence type="ECO:0000256" key="8">
    <source>
        <dbReference type="ARBA" id="ARBA00023328"/>
    </source>
</evidence>
<dbReference type="GO" id="GO:0051301">
    <property type="term" value="P:cell division"/>
    <property type="evidence" value="ECO:0007669"/>
    <property type="project" value="UniProtKB-KW"/>
</dbReference>
<evidence type="ECO:0000256" key="6">
    <source>
        <dbReference type="ARBA" id="ARBA00023054"/>
    </source>
</evidence>
<feature type="compositionally biased region" description="Basic and acidic residues" evidence="9">
    <location>
        <begin position="336"/>
        <end position="366"/>
    </location>
</feature>
<proteinExistence type="inferred from homology"/>
<dbReference type="EMBL" id="SGPK01000270">
    <property type="protein sequence ID" value="THH05322.1"/>
    <property type="molecule type" value="Genomic_DNA"/>
</dbReference>
<feature type="compositionally biased region" description="Acidic residues" evidence="9">
    <location>
        <begin position="197"/>
        <end position="213"/>
    </location>
</feature>
<keyword evidence="5" id="KW-0159">Chromosome partition</keyword>
<evidence type="ECO:0000256" key="9">
    <source>
        <dbReference type="SAM" id="MobiDB-lite"/>
    </source>
</evidence>
<gene>
    <name evidence="12" type="ORF">EW145_g4883</name>
</gene>
<keyword evidence="4" id="KW-0132">Cell division</keyword>
<keyword evidence="8" id="KW-0137">Centromere</keyword>
<dbReference type="GO" id="GO:0000779">
    <property type="term" value="C:condensed chromosome, centromeric region"/>
    <property type="evidence" value="ECO:0007669"/>
    <property type="project" value="UniProtKB-ARBA"/>
</dbReference>
<dbReference type="InterPro" id="IPR011516">
    <property type="entry name" value="Shugoshin_N"/>
</dbReference>
<evidence type="ECO:0000256" key="1">
    <source>
        <dbReference type="ARBA" id="ARBA00004584"/>
    </source>
</evidence>
<comment type="similarity">
    <text evidence="2">Belongs to the shugoshin family.</text>
</comment>
<dbReference type="Pfam" id="PF07557">
    <property type="entry name" value="Shugoshin_C"/>
    <property type="match status" value="1"/>
</dbReference>
<dbReference type="InterPro" id="IPR011515">
    <property type="entry name" value="Shugoshin_C"/>
</dbReference>
<feature type="compositionally biased region" description="Acidic residues" evidence="9">
    <location>
        <begin position="543"/>
        <end position="557"/>
    </location>
</feature>
<feature type="compositionally biased region" description="Low complexity" evidence="9">
    <location>
        <begin position="163"/>
        <end position="172"/>
    </location>
</feature>
<keyword evidence="7" id="KW-0131">Cell cycle</keyword>
<name>A0A4S4L202_9AGAM</name>
<feature type="region of interest" description="Disordered" evidence="9">
    <location>
        <begin position="158"/>
        <end position="301"/>
    </location>
</feature>
<dbReference type="Proteomes" id="UP000308199">
    <property type="component" value="Unassembled WGS sequence"/>
</dbReference>
<evidence type="ECO:0000256" key="3">
    <source>
        <dbReference type="ARBA" id="ARBA00022454"/>
    </source>
</evidence>
<evidence type="ECO:0000256" key="4">
    <source>
        <dbReference type="ARBA" id="ARBA00022618"/>
    </source>
</evidence>
<feature type="compositionally biased region" description="Low complexity" evidence="9">
    <location>
        <begin position="184"/>
        <end position="193"/>
    </location>
</feature>
<evidence type="ECO:0000313" key="12">
    <source>
        <dbReference type="EMBL" id="THH05322.1"/>
    </source>
</evidence>
<dbReference type="GO" id="GO:0005634">
    <property type="term" value="C:nucleus"/>
    <property type="evidence" value="ECO:0007669"/>
    <property type="project" value="InterPro"/>
</dbReference>
<dbReference type="OrthoDB" id="5394106at2759"/>
<comment type="subcellular location">
    <subcellularLocation>
        <location evidence="1">Chromosome</location>
        <location evidence="1">Centromere</location>
    </subcellularLocation>
</comment>
<dbReference type="AlphaFoldDB" id="A0A4S4L202"/>
<dbReference type="GO" id="GO:0045132">
    <property type="term" value="P:meiotic chromosome segregation"/>
    <property type="evidence" value="ECO:0007669"/>
    <property type="project" value="InterPro"/>
</dbReference>
<organism evidence="12 13">
    <name type="scientific">Phellinidium pouzarii</name>
    <dbReference type="NCBI Taxonomy" id="167371"/>
    <lineage>
        <taxon>Eukaryota</taxon>
        <taxon>Fungi</taxon>
        <taxon>Dikarya</taxon>
        <taxon>Basidiomycota</taxon>
        <taxon>Agaricomycotina</taxon>
        <taxon>Agaricomycetes</taxon>
        <taxon>Hymenochaetales</taxon>
        <taxon>Hymenochaetaceae</taxon>
        <taxon>Phellinidium</taxon>
    </lineage>
</organism>